<proteinExistence type="predicted"/>
<organism evidence="2 3">
    <name type="scientific">Methylobacter tundripaludum</name>
    <dbReference type="NCBI Taxonomy" id="173365"/>
    <lineage>
        <taxon>Bacteria</taxon>
        <taxon>Pseudomonadati</taxon>
        <taxon>Pseudomonadota</taxon>
        <taxon>Gammaproteobacteria</taxon>
        <taxon>Methylococcales</taxon>
        <taxon>Methylococcaceae</taxon>
        <taxon>Methylobacter</taxon>
    </lineage>
</organism>
<keyword evidence="1" id="KW-0472">Membrane</keyword>
<dbReference type="Proteomes" id="UP000240010">
    <property type="component" value="Unassembled WGS sequence"/>
</dbReference>
<evidence type="ECO:0000256" key="1">
    <source>
        <dbReference type="SAM" id="Phobius"/>
    </source>
</evidence>
<dbReference type="RefSeq" id="WP_104428158.1">
    <property type="nucleotide sequence ID" value="NZ_PTIZ01000003.1"/>
</dbReference>
<reference evidence="2 3" key="1">
    <citation type="submission" date="2018-02" db="EMBL/GenBank/DDBJ databases">
        <title>Subsurface microbial communities from deep shales in Ohio and West Virginia, USA.</title>
        <authorList>
            <person name="Wrighton K."/>
        </authorList>
    </citation>
    <scope>NUCLEOTIDE SEQUENCE [LARGE SCALE GENOMIC DNA]</scope>
    <source>
        <strain evidence="2 3">OWC-DMM</strain>
    </source>
</reference>
<comment type="caution">
    <text evidence="2">The sequence shown here is derived from an EMBL/GenBank/DDBJ whole genome shotgun (WGS) entry which is preliminary data.</text>
</comment>
<sequence length="167" mass="18403">MTALPLCLYCMIQAIALLVAANGAPVLINKVLGKRWAWPVDNKLKLRDGRRLFGNTKTWRGLCSAVCFATLVAFLIGIEPLAGALFGALTMAGDLLASFIKRRMGCSESSRARGLDTVPESLLPILLLKEPLALSLIDIILIVALFFLIEELISPVLYRLHIRKRPY</sequence>
<feature type="transmembrane region" description="Helical" evidence="1">
    <location>
        <begin position="58"/>
        <end position="76"/>
    </location>
</feature>
<evidence type="ECO:0000313" key="3">
    <source>
        <dbReference type="Proteomes" id="UP000240010"/>
    </source>
</evidence>
<accession>A0A2S6HG38</accession>
<gene>
    <name evidence="2" type="ORF">B0F87_10337</name>
</gene>
<keyword evidence="1" id="KW-0812">Transmembrane</keyword>
<protein>
    <submittedName>
        <fullName evidence="2">CDP-2,3-bis-(O-geranylgeranyl)-sn-glycerol synthase</fullName>
    </submittedName>
</protein>
<dbReference type="Pfam" id="PF01864">
    <property type="entry name" value="CarS-like"/>
    <property type="match status" value="2"/>
</dbReference>
<keyword evidence="1" id="KW-1133">Transmembrane helix</keyword>
<dbReference type="InterPro" id="IPR032690">
    <property type="entry name" value="CarS"/>
</dbReference>
<feature type="transmembrane region" description="Helical" evidence="1">
    <location>
        <begin position="132"/>
        <end position="158"/>
    </location>
</feature>
<dbReference type="PANTHER" id="PTHR39650:SF1">
    <property type="entry name" value="CDP-ARCHAEOL SYNTHASE"/>
    <property type="match status" value="1"/>
</dbReference>
<evidence type="ECO:0000313" key="2">
    <source>
        <dbReference type="EMBL" id="PPK76432.1"/>
    </source>
</evidence>
<dbReference type="AlphaFoldDB" id="A0A2S6HG38"/>
<dbReference type="EMBL" id="PTIZ01000003">
    <property type="protein sequence ID" value="PPK76432.1"/>
    <property type="molecule type" value="Genomic_DNA"/>
</dbReference>
<name>A0A2S6HG38_9GAMM</name>
<dbReference type="PANTHER" id="PTHR39650">
    <property type="entry name" value="CDP-ARCHAEOL SYNTHASE"/>
    <property type="match status" value="1"/>
</dbReference>